<keyword evidence="4" id="KW-0572">Peptidoglycan-anchor</keyword>
<feature type="compositionally biased region" description="Acidic residues" evidence="5">
    <location>
        <begin position="387"/>
        <end position="397"/>
    </location>
</feature>
<reference evidence="7 8" key="1">
    <citation type="journal article" date="2024" name="Int. J. Syst. Evol. Microbiol.">
        <title>Proposal of Lactobacillus amylovorus subsp. animalis subsp. nov. and an emended description of Lactobacillus amylovorus.</title>
        <authorList>
            <person name="Yamane K."/>
            <person name="Tanizawa Y."/>
            <person name="Kobayashi H."/>
            <person name="Kamizono T."/>
            <person name="Kojima Y."/>
            <person name="Takagi H."/>
            <person name="Tohno M."/>
        </authorList>
    </citation>
    <scope>NUCLEOTIDE SEQUENCE [LARGE SCALE GENOMIC DNA]</scope>
    <source>
        <strain evidence="7 8">BF125</strain>
    </source>
</reference>
<dbReference type="RefSeq" id="WP_338188681.1">
    <property type="nucleotide sequence ID" value="NZ_BTFR01000028.1"/>
</dbReference>
<protein>
    <recommendedName>
        <fullName evidence="6">Gram-positive cocci surface proteins LPxTG domain-containing protein</fullName>
    </recommendedName>
</protein>
<feature type="region of interest" description="Disordered" evidence="5">
    <location>
        <begin position="34"/>
        <end position="93"/>
    </location>
</feature>
<dbReference type="Proteomes" id="UP001332503">
    <property type="component" value="Unassembled WGS sequence"/>
</dbReference>
<evidence type="ECO:0000256" key="4">
    <source>
        <dbReference type="ARBA" id="ARBA00023088"/>
    </source>
</evidence>
<feature type="compositionally biased region" description="Low complexity" evidence="5">
    <location>
        <begin position="284"/>
        <end position="301"/>
    </location>
</feature>
<evidence type="ECO:0000256" key="3">
    <source>
        <dbReference type="ARBA" id="ARBA00022729"/>
    </source>
</evidence>
<dbReference type="Gene3D" id="3.10.20.470">
    <property type="match status" value="1"/>
</dbReference>
<dbReference type="NCBIfam" id="TIGR01167">
    <property type="entry name" value="LPXTG_anchor"/>
    <property type="match status" value="1"/>
</dbReference>
<organism evidence="7 8">
    <name type="scientific">Lactobacillus amylovorus subsp. animalium</name>
    <dbReference type="NCBI Taxonomy" id="3378536"/>
    <lineage>
        <taxon>Bacteria</taxon>
        <taxon>Bacillati</taxon>
        <taxon>Bacillota</taxon>
        <taxon>Bacilli</taxon>
        <taxon>Lactobacillales</taxon>
        <taxon>Lactobacillaceae</taxon>
        <taxon>Lactobacillus</taxon>
    </lineage>
</organism>
<evidence type="ECO:0000313" key="8">
    <source>
        <dbReference type="Proteomes" id="UP001332503"/>
    </source>
</evidence>
<evidence type="ECO:0000256" key="2">
    <source>
        <dbReference type="ARBA" id="ARBA00022525"/>
    </source>
</evidence>
<proteinExistence type="predicted"/>
<feature type="compositionally biased region" description="Polar residues" evidence="5">
    <location>
        <begin position="202"/>
        <end position="231"/>
    </location>
</feature>
<dbReference type="Pfam" id="PF17966">
    <property type="entry name" value="Muc_B2"/>
    <property type="match status" value="1"/>
</dbReference>
<evidence type="ECO:0000259" key="6">
    <source>
        <dbReference type="PROSITE" id="PS50847"/>
    </source>
</evidence>
<keyword evidence="2" id="KW-0964">Secreted</keyword>
<comment type="caution">
    <text evidence="7">The sequence shown here is derived from an EMBL/GenBank/DDBJ whole genome shotgun (WGS) entry which is preliminary data.</text>
</comment>
<evidence type="ECO:0000313" key="7">
    <source>
        <dbReference type="EMBL" id="GMM16523.1"/>
    </source>
</evidence>
<dbReference type="InterPro" id="IPR041558">
    <property type="entry name" value="MucBP_2"/>
</dbReference>
<keyword evidence="8" id="KW-1185">Reference proteome</keyword>
<sequence length="478" mass="51257">MLQKRGRAGGKKATIDNPNVVDQIAYHKVSTIIPVTPDHNPIPNAPQPEYPNDPQDPTKVKPGEPIPNVPGYTPVDPSPITPQDPTKPTEVIYTKTGTISVKYHDTTEDKDLKGYGTNAEGKENDPFTYDPASDLKELEGRGYVVDGEVPNIPNKFSDGPQTVVINVKHGTITVTPDKPGDPEKPINPNDPDPKSPKYPEGTTKNDLTKDSTQTITYHYSDGSQPDSTKTETINDTFTKTVTVDKVTGKIVSETPWTGSHTFDSSNVPVVNGYHSDKRTVGGKTATVNNPDVTDTVTYTPNGKIIPVDPSGNPIPNEPVPNVPGMTPETPTVTPADPTKDTPVVYNPIPNVPGPSVGPSDNTPTPVTPTPGKTTEEKKPDENKDDKDVDEPDDDEDVVPTPRHHKKHNGGESSTTRPRPTGYTPAPRGSSYLDANGKVHYKLPQTGESDSEEMAAVLGGAATTIGLIGLAGAKKRRHE</sequence>
<keyword evidence="3" id="KW-0732">Signal</keyword>
<dbReference type="InterPro" id="IPR019931">
    <property type="entry name" value="LPXTG_anchor"/>
</dbReference>
<feature type="region of interest" description="Disordered" evidence="5">
    <location>
        <begin position="109"/>
        <end position="133"/>
    </location>
</feature>
<evidence type="ECO:0000256" key="1">
    <source>
        <dbReference type="ARBA" id="ARBA00022512"/>
    </source>
</evidence>
<gene>
    <name evidence="7" type="ORF">LABF125_16570</name>
</gene>
<accession>A0ABQ6P251</accession>
<dbReference type="Gene3D" id="2.60.40.4300">
    <property type="match status" value="1"/>
</dbReference>
<feature type="compositionally biased region" description="Basic and acidic residues" evidence="5">
    <location>
        <begin position="373"/>
        <end position="386"/>
    </location>
</feature>
<evidence type="ECO:0000256" key="5">
    <source>
        <dbReference type="SAM" id="MobiDB-lite"/>
    </source>
</evidence>
<feature type="domain" description="Gram-positive cocci surface proteins LPxTG" evidence="6">
    <location>
        <begin position="442"/>
        <end position="478"/>
    </location>
</feature>
<keyword evidence="1" id="KW-0134">Cell wall</keyword>
<dbReference type="PROSITE" id="PS50847">
    <property type="entry name" value="GRAM_POS_ANCHORING"/>
    <property type="match status" value="1"/>
</dbReference>
<dbReference type="PRINTS" id="PR01217">
    <property type="entry name" value="PRICHEXTENSN"/>
</dbReference>
<dbReference type="Pfam" id="PF17965">
    <property type="entry name" value="MucBP_2"/>
    <property type="match status" value="1"/>
</dbReference>
<feature type="region of interest" description="Disordered" evidence="5">
    <location>
        <begin position="275"/>
        <end position="434"/>
    </location>
</feature>
<feature type="region of interest" description="Disordered" evidence="5">
    <location>
        <begin position="168"/>
        <end position="231"/>
    </location>
</feature>
<dbReference type="Pfam" id="PF00746">
    <property type="entry name" value="Gram_pos_anchor"/>
    <property type="match status" value="1"/>
</dbReference>
<dbReference type="EMBL" id="BTFR01000028">
    <property type="protein sequence ID" value="GMM16523.1"/>
    <property type="molecule type" value="Genomic_DNA"/>
</dbReference>
<name>A0ABQ6P251_LACAM</name>
<dbReference type="InterPro" id="IPR041495">
    <property type="entry name" value="Mub_B2"/>
</dbReference>